<sequence length="141" mass="14884">MIVLLVSFLVVMAVVVTLLVVAARPSVKPWARWVSGVVASMVTGLIGFLVWSVNNPELEQREIDAPIIAGLRVDGDDLSIWPGERCEGLRYVSILVSTDDPRRLAELRLEGSEPGGRPRPLLGHGAAGGSSGGSGGFRAVA</sequence>
<keyword evidence="2" id="KW-0812">Transmembrane</keyword>
<name>A0ABN2VY36_9ACTN</name>
<keyword evidence="4" id="KW-1185">Reference proteome</keyword>
<reference evidence="3 4" key="1">
    <citation type="journal article" date="2019" name="Int. J. Syst. Evol. Microbiol.">
        <title>The Global Catalogue of Microorganisms (GCM) 10K type strain sequencing project: providing services to taxonomists for standard genome sequencing and annotation.</title>
        <authorList>
            <consortium name="The Broad Institute Genomics Platform"/>
            <consortium name="The Broad Institute Genome Sequencing Center for Infectious Disease"/>
            <person name="Wu L."/>
            <person name="Ma J."/>
        </authorList>
    </citation>
    <scope>NUCLEOTIDE SEQUENCE [LARGE SCALE GENOMIC DNA]</scope>
    <source>
        <strain evidence="3 4">JCM 15749</strain>
    </source>
</reference>
<protein>
    <submittedName>
        <fullName evidence="3">Uncharacterized protein</fullName>
    </submittedName>
</protein>
<feature type="transmembrane region" description="Helical" evidence="2">
    <location>
        <begin position="33"/>
        <end position="53"/>
    </location>
</feature>
<feature type="compositionally biased region" description="Gly residues" evidence="1">
    <location>
        <begin position="125"/>
        <end position="141"/>
    </location>
</feature>
<organism evidence="3 4">
    <name type="scientific">Aeromicrobium halocynthiae</name>
    <dbReference type="NCBI Taxonomy" id="560557"/>
    <lineage>
        <taxon>Bacteria</taxon>
        <taxon>Bacillati</taxon>
        <taxon>Actinomycetota</taxon>
        <taxon>Actinomycetes</taxon>
        <taxon>Propionibacteriales</taxon>
        <taxon>Nocardioidaceae</taxon>
        <taxon>Aeromicrobium</taxon>
    </lineage>
</organism>
<keyword evidence="2" id="KW-1133">Transmembrane helix</keyword>
<dbReference type="RefSeq" id="WP_344326402.1">
    <property type="nucleotide sequence ID" value="NZ_BAAAPY010000004.1"/>
</dbReference>
<evidence type="ECO:0000256" key="1">
    <source>
        <dbReference type="SAM" id="MobiDB-lite"/>
    </source>
</evidence>
<accession>A0ABN2VY36</accession>
<feature type="region of interest" description="Disordered" evidence="1">
    <location>
        <begin position="109"/>
        <end position="141"/>
    </location>
</feature>
<evidence type="ECO:0000313" key="4">
    <source>
        <dbReference type="Proteomes" id="UP001501480"/>
    </source>
</evidence>
<dbReference type="EMBL" id="BAAAPY010000004">
    <property type="protein sequence ID" value="GAA2076300.1"/>
    <property type="molecule type" value="Genomic_DNA"/>
</dbReference>
<keyword evidence="2" id="KW-0472">Membrane</keyword>
<dbReference type="Proteomes" id="UP001501480">
    <property type="component" value="Unassembled WGS sequence"/>
</dbReference>
<gene>
    <name evidence="3" type="ORF">GCM10009821_14420</name>
</gene>
<evidence type="ECO:0000313" key="3">
    <source>
        <dbReference type="EMBL" id="GAA2076300.1"/>
    </source>
</evidence>
<comment type="caution">
    <text evidence="3">The sequence shown here is derived from an EMBL/GenBank/DDBJ whole genome shotgun (WGS) entry which is preliminary data.</text>
</comment>
<proteinExistence type="predicted"/>
<evidence type="ECO:0000256" key="2">
    <source>
        <dbReference type="SAM" id="Phobius"/>
    </source>
</evidence>